<dbReference type="eggNOG" id="KOG4197">
    <property type="taxonomic scope" value="Eukaryota"/>
</dbReference>
<dbReference type="PANTHER" id="PTHR47926">
    <property type="entry name" value="PENTATRICOPEPTIDE REPEAT-CONTAINING PROTEIN"/>
    <property type="match status" value="1"/>
</dbReference>
<dbReference type="Gene3D" id="1.25.40.10">
    <property type="entry name" value="Tetratricopeptide repeat domain"/>
    <property type="match status" value="3"/>
</dbReference>
<gene>
    <name evidence="4" type="ORF">RCOM_1490320</name>
</gene>
<feature type="repeat" description="PPR" evidence="3">
    <location>
        <begin position="78"/>
        <end position="112"/>
    </location>
</feature>
<dbReference type="InterPro" id="IPR046960">
    <property type="entry name" value="PPR_At4g14850-like_plant"/>
</dbReference>
<proteinExistence type="inferred from homology"/>
<name>B9RQF3_RICCO</name>
<feature type="repeat" description="PPR" evidence="3">
    <location>
        <begin position="348"/>
        <end position="382"/>
    </location>
</feature>
<dbReference type="Proteomes" id="UP000008311">
    <property type="component" value="Unassembled WGS sequence"/>
</dbReference>
<feature type="repeat" description="PPR" evidence="3">
    <location>
        <begin position="179"/>
        <end position="209"/>
    </location>
</feature>
<keyword evidence="2" id="KW-0677">Repeat</keyword>
<feature type="repeat" description="PPR" evidence="3">
    <location>
        <begin position="313"/>
        <end position="347"/>
    </location>
</feature>
<evidence type="ECO:0000256" key="1">
    <source>
        <dbReference type="ARBA" id="ARBA00006643"/>
    </source>
</evidence>
<evidence type="ECO:0000256" key="2">
    <source>
        <dbReference type="ARBA" id="ARBA00022737"/>
    </source>
</evidence>
<feature type="repeat" description="PPR" evidence="3">
    <location>
        <begin position="210"/>
        <end position="244"/>
    </location>
</feature>
<protein>
    <submittedName>
        <fullName evidence="4">Pentatricopeptide repeat-containing protein, putative</fullName>
    </submittedName>
</protein>
<dbReference type="AlphaFoldDB" id="B9RQF3"/>
<dbReference type="FunFam" id="1.25.40.10:FF:000333">
    <property type="entry name" value="Pentatricopeptide repeat-containing protein"/>
    <property type="match status" value="1"/>
</dbReference>
<evidence type="ECO:0000256" key="3">
    <source>
        <dbReference type="PROSITE-ProRule" id="PRU00708"/>
    </source>
</evidence>
<dbReference type="Pfam" id="PF01535">
    <property type="entry name" value="PPR"/>
    <property type="match status" value="1"/>
</dbReference>
<dbReference type="GO" id="GO:0003723">
    <property type="term" value="F:RNA binding"/>
    <property type="evidence" value="ECO:0007669"/>
    <property type="project" value="InterPro"/>
</dbReference>
<organism evidence="4 5">
    <name type="scientific">Ricinus communis</name>
    <name type="common">Castor bean</name>
    <dbReference type="NCBI Taxonomy" id="3988"/>
    <lineage>
        <taxon>Eukaryota</taxon>
        <taxon>Viridiplantae</taxon>
        <taxon>Streptophyta</taxon>
        <taxon>Embryophyta</taxon>
        <taxon>Tracheophyta</taxon>
        <taxon>Spermatophyta</taxon>
        <taxon>Magnoliopsida</taxon>
        <taxon>eudicotyledons</taxon>
        <taxon>Gunneridae</taxon>
        <taxon>Pentapetalae</taxon>
        <taxon>rosids</taxon>
        <taxon>fabids</taxon>
        <taxon>Malpighiales</taxon>
        <taxon>Euphorbiaceae</taxon>
        <taxon>Acalyphoideae</taxon>
        <taxon>Acalypheae</taxon>
        <taxon>Ricinus</taxon>
    </lineage>
</organism>
<comment type="similarity">
    <text evidence="1">Belongs to the PPR family. PCMP-H subfamily.</text>
</comment>
<dbReference type="PANTHER" id="PTHR47926:SF483">
    <property type="entry name" value="TETRATRICOPEPTIDE-LIKE HELICAL DOMAIN SUPERFAMILY"/>
    <property type="match status" value="1"/>
</dbReference>
<dbReference type="GO" id="GO:0099402">
    <property type="term" value="P:plant organ development"/>
    <property type="evidence" value="ECO:0007669"/>
    <property type="project" value="UniProtKB-ARBA"/>
</dbReference>
<dbReference type="FunCoup" id="B9RQF3">
    <property type="interactions" value="271"/>
</dbReference>
<dbReference type="Pfam" id="PF13041">
    <property type="entry name" value="PPR_2"/>
    <property type="match status" value="3"/>
</dbReference>
<dbReference type="InParanoid" id="B9RQF3"/>
<sequence>MLNAPLLRRNAILNSCLINILDKCNSMLELKKIHALVITLGLSQDEPFVSKILSFSALSDSGNINYSCWVLFSLLNPTIFNWNTVIRGYSKSKNPNGSISVFIQMLKVGVFPDYLTYPFLVKASARLLKRELGFSIHAHIIKHGFESDRFISNSLVHMYASFGDISCARYVFDGMPVKNLVSWNSMVDGSAKCGNMVLARQLFDLMPDRDVLSWSSLIDGYVKNGDYGDAMVVFDKMRVSGPKPNEVTMVSVLCACAHLGALDKGRMMHHYVIDNKLPLTLVLCTSLVDMYAKCGAINEAFDVFRGIPAELSDVLLWNAMIGGLATHGLVKESLDLFKEMNFVGVKPDEITYLSLLHACAHGGLVKEAWYFFDCLGKHGMTLKIEHYACIVDVMARAGQIAKAYQFLSRNMRKAMERMGVRKSPGYSFVAINESLHRFIAHDKTHPSSELIYMMLSFIICWVGSDQGRNLTYALPSPWRIQGNPNHRRVGQHRIAFSQDRLPSQPGRDQEEGLCWFNDTKICNHEYMILRLKQERECLISIVIARR</sequence>
<dbReference type="NCBIfam" id="TIGR00756">
    <property type="entry name" value="PPR"/>
    <property type="match status" value="4"/>
</dbReference>
<dbReference type="FunFam" id="1.25.40.10:FF:000470">
    <property type="entry name" value="Pentatricopeptide repeat-containing protein At5g66520"/>
    <property type="match status" value="1"/>
</dbReference>
<dbReference type="PROSITE" id="PS51375">
    <property type="entry name" value="PPR"/>
    <property type="match status" value="5"/>
</dbReference>
<dbReference type="InterPro" id="IPR011990">
    <property type="entry name" value="TPR-like_helical_dom_sf"/>
</dbReference>
<accession>B9RQF3</accession>
<dbReference type="FunFam" id="1.25.40.10:FF:000158">
    <property type="entry name" value="pentatricopeptide repeat-containing protein At2g33680"/>
    <property type="match status" value="1"/>
</dbReference>
<dbReference type="EMBL" id="EQ973801">
    <property type="protein sequence ID" value="EEF46392.1"/>
    <property type="molecule type" value="Genomic_DNA"/>
</dbReference>
<evidence type="ECO:0000313" key="5">
    <source>
        <dbReference type="Proteomes" id="UP000008311"/>
    </source>
</evidence>
<reference evidence="5" key="1">
    <citation type="journal article" date="2010" name="Nat. Biotechnol.">
        <title>Draft genome sequence of the oilseed species Ricinus communis.</title>
        <authorList>
            <person name="Chan A.P."/>
            <person name="Crabtree J."/>
            <person name="Zhao Q."/>
            <person name="Lorenzi H."/>
            <person name="Orvis J."/>
            <person name="Puiu D."/>
            <person name="Melake-Berhan A."/>
            <person name="Jones K.M."/>
            <person name="Redman J."/>
            <person name="Chen G."/>
            <person name="Cahoon E.B."/>
            <person name="Gedil M."/>
            <person name="Stanke M."/>
            <person name="Haas B.J."/>
            <person name="Wortman J.R."/>
            <person name="Fraser-Liggett C.M."/>
            <person name="Ravel J."/>
            <person name="Rabinowicz P.D."/>
        </authorList>
    </citation>
    <scope>NUCLEOTIDE SEQUENCE [LARGE SCALE GENOMIC DNA]</scope>
    <source>
        <strain evidence="5">cv. Hale</strain>
    </source>
</reference>
<dbReference type="InterPro" id="IPR002885">
    <property type="entry name" value="PPR_rpt"/>
</dbReference>
<dbReference type="GO" id="GO:0009451">
    <property type="term" value="P:RNA modification"/>
    <property type="evidence" value="ECO:0000318"/>
    <property type="project" value="GO_Central"/>
</dbReference>
<keyword evidence="5" id="KW-1185">Reference proteome</keyword>
<evidence type="ECO:0000313" key="4">
    <source>
        <dbReference type="EMBL" id="EEF46392.1"/>
    </source>
</evidence>